<feature type="compositionally biased region" description="Basic residues" evidence="1">
    <location>
        <begin position="1057"/>
        <end position="1069"/>
    </location>
</feature>
<dbReference type="Gene3D" id="3.30.420.10">
    <property type="entry name" value="Ribonuclease H-like superfamily/Ribonuclease H"/>
    <property type="match status" value="1"/>
</dbReference>
<organism evidence="2 3">
    <name type="scientific">Acrobeloides nanus</name>
    <dbReference type="NCBI Taxonomy" id="290746"/>
    <lineage>
        <taxon>Eukaryota</taxon>
        <taxon>Metazoa</taxon>
        <taxon>Ecdysozoa</taxon>
        <taxon>Nematoda</taxon>
        <taxon>Chromadorea</taxon>
        <taxon>Rhabditida</taxon>
        <taxon>Tylenchina</taxon>
        <taxon>Cephalobomorpha</taxon>
        <taxon>Cephaloboidea</taxon>
        <taxon>Cephalobidae</taxon>
        <taxon>Acrobeloides</taxon>
    </lineage>
</organism>
<dbReference type="SUPFAM" id="SSF53098">
    <property type="entry name" value="Ribonuclease H-like"/>
    <property type="match status" value="1"/>
</dbReference>
<sequence>MEMEEKNRGFEELSTSRTVVTTEDDVFVNIVDDDAAAQLEAGMRMLPVTSGIVTHGTDSNTLVFEEAQFLEDENASDFVLPAQIEPIAEEVYEGDEPVTHFLVEDIPQDEYMLFQAEELSSGLMLCKLCKESPLFQTREAFAAHRYRVHGSYTNSLACPEIECNEMFASITIIKRHLITHHEIPLETHYKKFDNQADFNDWILFVQYATNSRFVLVNRQQPKRRQILYCEYSEHRRTNSSEEQQTMIKPRACCPAHINFQVLGDRSVSVIYQLKHHGHIPDSVDINAIKPFSLLRPNSDEKGRVAFPPSCPIVGYRPMQFIQIDIVQMDGAMYKSGALYTHVLVVTDMFSKFMIARTLIDSNDTDRLIFRLLVEIFNMFGVPEGYSSTCCKDTIDRCMDDIARLFRVNIVSVTTSPPSYSALKQNIESRAEAELQTKARWPEILPAVLLSHNQTPHAAFQYRVSPFEVMFGRRAWYKTPPQIELPWLIPDEIIESNYEAGLSVEEILNECPSLRKAEGDAPQLDIYGDDLSKTLASRVKNLVNIVEQSCDKWEVGDAFMPSKDDPYFLEKVGIKNEFIKGDPVLVRNVFTPEREKHATIKGVIGGVDWENAPFSYKVHLTPHLRANKIPGVWPDESCPSAWLSSFDIAASDNELHVQRIPNFDQRRVNFFCQCSPGCPLIKSEYCVRNFSKSCCDRVGQPCPFHEGYDPSTVSIEKYTELFLKEQEERKKRAVNSMKRRKGLTTTRYYARPIIDRRNGVIETNFEPSTSEVDVETIDRTRNYPYAYRIEEDFDYAQNVQEMLPATISAENQQGWRESHEVYGNENRPEEIYEEDLVEHRLSPSSSYYIADEFLYMGMVPGEEDPKEWVSKLNLRQCASRLRRIELRMNALQTRNDDPKSSQELLELDQLAKLLRKHWSELQKTAPKSFRLGFSRAFQGISKVVKKRPAEFENYIATKYVVEDDQVFPLVYQPSEPEVLEQGDSPEQVIMHTAQTSRGRGILSRRGPSKKTAQSVRDLVSSSTTYIESEPNTSRIREEEEEIKSPISSYQAPSENVRRSTRTPKRIKVSD</sequence>
<keyword evidence="2" id="KW-1185">Reference proteome</keyword>
<dbReference type="AlphaFoldDB" id="A0A914CY01"/>
<dbReference type="WBParaSite" id="ACRNAN_scaffold155.g31361.t2">
    <property type="protein sequence ID" value="ACRNAN_scaffold155.g31361.t2"/>
    <property type="gene ID" value="ACRNAN_scaffold155.g31361"/>
</dbReference>
<accession>A0A914CY01</accession>
<feature type="compositionally biased region" description="Polar residues" evidence="1">
    <location>
        <begin position="1009"/>
        <end position="1032"/>
    </location>
</feature>
<protein>
    <submittedName>
        <fullName evidence="3">C2H2-type domain-containing protein</fullName>
    </submittedName>
</protein>
<dbReference type="InterPro" id="IPR036397">
    <property type="entry name" value="RNaseH_sf"/>
</dbReference>
<proteinExistence type="predicted"/>
<dbReference type="PANTHER" id="PTHR33936:SF9">
    <property type="entry name" value="C2H2-TYPE DOMAIN-CONTAINING PROTEIN"/>
    <property type="match status" value="1"/>
</dbReference>
<name>A0A914CY01_9BILA</name>
<feature type="region of interest" description="Disordered" evidence="1">
    <location>
        <begin position="994"/>
        <end position="1069"/>
    </location>
</feature>
<evidence type="ECO:0000313" key="2">
    <source>
        <dbReference type="Proteomes" id="UP000887540"/>
    </source>
</evidence>
<dbReference type="InterPro" id="IPR012337">
    <property type="entry name" value="RNaseH-like_sf"/>
</dbReference>
<evidence type="ECO:0000313" key="3">
    <source>
        <dbReference type="WBParaSite" id="ACRNAN_scaffold155.g31361.t2"/>
    </source>
</evidence>
<dbReference type="PANTHER" id="PTHR33936">
    <property type="entry name" value="PROTEIN CBG17840"/>
    <property type="match status" value="1"/>
</dbReference>
<dbReference type="InterPro" id="IPR052797">
    <property type="entry name" value="RegFact_GeneExpr_CellDeath"/>
</dbReference>
<dbReference type="GO" id="GO:0003676">
    <property type="term" value="F:nucleic acid binding"/>
    <property type="evidence" value="ECO:0007669"/>
    <property type="project" value="InterPro"/>
</dbReference>
<dbReference type="Proteomes" id="UP000887540">
    <property type="component" value="Unplaced"/>
</dbReference>
<evidence type="ECO:0000256" key="1">
    <source>
        <dbReference type="SAM" id="MobiDB-lite"/>
    </source>
</evidence>
<reference evidence="3" key="1">
    <citation type="submission" date="2022-11" db="UniProtKB">
        <authorList>
            <consortium name="WormBaseParasite"/>
        </authorList>
    </citation>
    <scope>IDENTIFICATION</scope>
</reference>